<comment type="similarity">
    <text evidence="6">Belongs to the AP2/ERF transcription factor family. ERF subfamily.</text>
</comment>
<dbReference type="SUPFAM" id="SSF54171">
    <property type="entry name" value="DNA-binding domain"/>
    <property type="match status" value="1"/>
</dbReference>
<keyword evidence="3" id="KW-0238">DNA-binding</keyword>
<dbReference type="PROSITE" id="PS51032">
    <property type="entry name" value="AP2_ERF"/>
    <property type="match status" value="1"/>
</dbReference>
<dbReference type="InterPro" id="IPR016177">
    <property type="entry name" value="DNA-bd_dom_sf"/>
</dbReference>
<dbReference type="CDD" id="cd00018">
    <property type="entry name" value="AP2"/>
    <property type="match status" value="1"/>
</dbReference>
<feature type="region of interest" description="Disordered" evidence="7">
    <location>
        <begin position="173"/>
        <end position="226"/>
    </location>
</feature>
<dbReference type="InterPro" id="IPR044808">
    <property type="entry name" value="ERF_plant"/>
</dbReference>
<feature type="compositionally biased region" description="Basic and acidic residues" evidence="7">
    <location>
        <begin position="217"/>
        <end position="226"/>
    </location>
</feature>
<evidence type="ECO:0000256" key="2">
    <source>
        <dbReference type="ARBA" id="ARBA00023015"/>
    </source>
</evidence>
<comment type="caution">
    <text evidence="9">The sequence shown here is derived from an EMBL/GenBank/DDBJ whole genome shotgun (WGS) entry which is preliminary data.</text>
</comment>
<dbReference type="Proteomes" id="UP001159364">
    <property type="component" value="Linkage Group LG10"/>
</dbReference>
<proteinExistence type="inferred from homology"/>
<dbReference type="SMART" id="SM00380">
    <property type="entry name" value="AP2"/>
    <property type="match status" value="1"/>
</dbReference>
<evidence type="ECO:0000256" key="4">
    <source>
        <dbReference type="ARBA" id="ARBA00023163"/>
    </source>
</evidence>
<feature type="domain" description="AP2/ERF" evidence="8">
    <location>
        <begin position="53"/>
        <end position="110"/>
    </location>
</feature>
<dbReference type="GO" id="GO:0003677">
    <property type="term" value="F:DNA binding"/>
    <property type="evidence" value="ECO:0007669"/>
    <property type="project" value="UniProtKB-KW"/>
</dbReference>
<reference evidence="9 10" key="1">
    <citation type="submission" date="2021-09" db="EMBL/GenBank/DDBJ databases">
        <title>Genomic insights and catalytic innovation underlie evolution of tropane alkaloids biosynthesis.</title>
        <authorList>
            <person name="Wang Y.-J."/>
            <person name="Tian T."/>
            <person name="Huang J.-P."/>
            <person name="Huang S.-X."/>
        </authorList>
    </citation>
    <scope>NUCLEOTIDE SEQUENCE [LARGE SCALE GENOMIC DNA]</scope>
    <source>
        <strain evidence="9">KIB-2018</strain>
        <tissue evidence="9">Leaf</tissue>
    </source>
</reference>
<dbReference type="GO" id="GO:0009873">
    <property type="term" value="P:ethylene-activated signaling pathway"/>
    <property type="evidence" value="ECO:0007669"/>
    <property type="project" value="InterPro"/>
</dbReference>
<evidence type="ECO:0000313" key="9">
    <source>
        <dbReference type="EMBL" id="KAJ8752576.1"/>
    </source>
</evidence>
<evidence type="ECO:0000256" key="1">
    <source>
        <dbReference type="ARBA" id="ARBA00004123"/>
    </source>
</evidence>
<evidence type="ECO:0000256" key="5">
    <source>
        <dbReference type="ARBA" id="ARBA00023242"/>
    </source>
</evidence>
<dbReference type="Pfam" id="PF00847">
    <property type="entry name" value="AP2"/>
    <property type="match status" value="1"/>
</dbReference>
<gene>
    <name evidence="9" type="ORF">K2173_005465</name>
</gene>
<evidence type="ECO:0000256" key="3">
    <source>
        <dbReference type="ARBA" id="ARBA00023125"/>
    </source>
</evidence>
<dbReference type="PANTHER" id="PTHR31190:SF489">
    <property type="entry name" value="ETHYLENE-RESPONSIVE TRANSCRIPTION FACTOR ERF113-RELATED"/>
    <property type="match status" value="1"/>
</dbReference>
<dbReference type="InterPro" id="IPR001471">
    <property type="entry name" value="AP2/ERF_dom"/>
</dbReference>
<keyword evidence="4" id="KW-0804">Transcription</keyword>
<name>A0AAV8SJX9_9ROSI</name>
<evidence type="ECO:0000313" key="10">
    <source>
        <dbReference type="Proteomes" id="UP001159364"/>
    </source>
</evidence>
<dbReference type="GO" id="GO:0003700">
    <property type="term" value="F:DNA-binding transcription factor activity"/>
    <property type="evidence" value="ECO:0007669"/>
    <property type="project" value="InterPro"/>
</dbReference>
<feature type="compositionally biased region" description="Polar residues" evidence="7">
    <location>
        <begin position="25"/>
        <end position="34"/>
    </location>
</feature>
<dbReference type="PANTHER" id="PTHR31190">
    <property type="entry name" value="DNA-BINDING DOMAIN"/>
    <property type="match status" value="1"/>
</dbReference>
<feature type="compositionally biased region" description="Low complexity" evidence="7">
    <location>
        <begin position="177"/>
        <end position="192"/>
    </location>
</feature>
<sequence length="226" mass="25107">MNTVVSALAQVMGHNPNNPVKVMEDSSSSQQSHNQEPDQAKPFQDQVNNTTRRYRGVRQRPWGKWAAEIRDPKKAARVWLGTFDSAEAAALEYDKAALRFKGSKAKLNFPERVQEISDTGYLTTSTLQDFHAQEAANPITSPSVPPQVYSSYGNPFRYQQLFPGGTYGLNYPPQRTSSVISSSSSSSSSGTSQQQEFAGLPMFLGSYPRNAPTTHRRNFDPSKPRE</sequence>
<comment type="subcellular location">
    <subcellularLocation>
        <location evidence="1">Nucleus</location>
    </subcellularLocation>
</comment>
<dbReference type="GO" id="GO:0005634">
    <property type="term" value="C:nucleus"/>
    <property type="evidence" value="ECO:0007669"/>
    <property type="project" value="UniProtKB-SubCell"/>
</dbReference>
<dbReference type="FunFam" id="3.30.730.10:FF:000001">
    <property type="entry name" value="Ethylene-responsive transcription factor 2"/>
    <property type="match status" value="1"/>
</dbReference>
<evidence type="ECO:0000256" key="6">
    <source>
        <dbReference type="ARBA" id="ARBA00024343"/>
    </source>
</evidence>
<accession>A0AAV8SJX9</accession>
<feature type="region of interest" description="Disordered" evidence="7">
    <location>
        <begin position="12"/>
        <end position="56"/>
    </location>
</feature>
<dbReference type="AlphaFoldDB" id="A0AAV8SJX9"/>
<keyword evidence="10" id="KW-1185">Reference proteome</keyword>
<dbReference type="Gene3D" id="3.30.730.10">
    <property type="entry name" value="AP2/ERF domain"/>
    <property type="match status" value="1"/>
</dbReference>
<keyword evidence="2" id="KW-0805">Transcription regulation</keyword>
<dbReference type="PRINTS" id="PR00367">
    <property type="entry name" value="ETHRSPELEMNT"/>
</dbReference>
<evidence type="ECO:0000256" key="7">
    <source>
        <dbReference type="SAM" id="MobiDB-lite"/>
    </source>
</evidence>
<organism evidence="9 10">
    <name type="scientific">Erythroxylum novogranatense</name>
    <dbReference type="NCBI Taxonomy" id="1862640"/>
    <lineage>
        <taxon>Eukaryota</taxon>
        <taxon>Viridiplantae</taxon>
        <taxon>Streptophyta</taxon>
        <taxon>Embryophyta</taxon>
        <taxon>Tracheophyta</taxon>
        <taxon>Spermatophyta</taxon>
        <taxon>Magnoliopsida</taxon>
        <taxon>eudicotyledons</taxon>
        <taxon>Gunneridae</taxon>
        <taxon>Pentapetalae</taxon>
        <taxon>rosids</taxon>
        <taxon>fabids</taxon>
        <taxon>Malpighiales</taxon>
        <taxon>Erythroxylaceae</taxon>
        <taxon>Erythroxylum</taxon>
    </lineage>
</organism>
<dbReference type="EMBL" id="JAIWQS010000010">
    <property type="protein sequence ID" value="KAJ8752576.1"/>
    <property type="molecule type" value="Genomic_DNA"/>
</dbReference>
<evidence type="ECO:0000259" key="8">
    <source>
        <dbReference type="PROSITE" id="PS51032"/>
    </source>
</evidence>
<dbReference type="InterPro" id="IPR036955">
    <property type="entry name" value="AP2/ERF_dom_sf"/>
</dbReference>
<keyword evidence="5" id="KW-0539">Nucleus</keyword>
<protein>
    <recommendedName>
        <fullName evidence="8">AP2/ERF domain-containing protein</fullName>
    </recommendedName>
</protein>